<feature type="compositionally biased region" description="Basic and acidic residues" evidence="1">
    <location>
        <begin position="116"/>
        <end position="130"/>
    </location>
</feature>
<dbReference type="AlphaFoldDB" id="A0A6G1HVD5"/>
<name>A0A6G1HVD5_9PEZI</name>
<feature type="region of interest" description="Disordered" evidence="1">
    <location>
        <begin position="23"/>
        <end position="157"/>
    </location>
</feature>
<feature type="compositionally biased region" description="Basic and acidic residues" evidence="1">
    <location>
        <begin position="570"/>
        <end position="582"/>
    </location>
</feature>
<protein>
    <submittedName>
        <fullName evidence="2">Uncharacterized protein</fullName>
    </submittedName>
</protein>
<sequence length="674" mass="74490">MARVNKAAGEGLDFAALLALRRRKRAEAEKQAGADTKSQAHASLMRNPDAAIHLQDLTTNKKTPARDTKDQKPDQTAKHRKTLRDTQPADPTTARKQRALKPLTDDLKNKPLPPIVKDEDRELSRAERKKGVARPIPKSHVKARAEKDDEDTPVLYPDEDDSLAIIRYWAKPPSPQQRATVVQPKLKPEDTAVPPPVFVEQVKSSINPGKKPLPDPSKAPPFKKAAKTRPKPRGKTNNGSGANWTADPGDDPFKPPFDFSDAPPLKSTSRAKRQFYGLEERSTKISMDSWVTVAGDAESLPALPPCQIDVLASSAATFQFADDEPLIESQASLNDGWADNGFFFNAGQTMEVSDEEDPWLDSDSKGRSDMSSGVNTSNKPSPRDEIMLDTGRQMAQAYQLGHGEGHMLSNQNRFSDEQRGMAKDVGNKASNLGRVTDLQMGSTPIDRAATSPALLGSGATKMPDLLSESAAKKKINALYGDGSSQSTVKYEFSKEEPPILLSDRYKKKTANMFDMSSSRSSLYCEYSDLEGPQTAKKVSVEMKSSFAHGQYEYSDDEDVELPETPTKAPRSKDTIKENDRAPRVSRKTKTHLASHYEKLRNDSSPWGDGEHAKPSTLRTVSYAESYESEVITPSAGNVLEQLIDRDTKEIERKEEESRQAARQSWEQEHAAFLT</sequence>
<evidence type="ECO:0000256" key="1">
    <source>
        <dbReference type="SAM" id="MobiDB-lite"/>
    </source>
</evidence>
<gene>
    <name evidence="2" type="ORF">EJ06DRAFT_41624</name>
</gene>
<feature type="region of interest" description="Disordered" evidence="1">
    <location>
        <begin position="174"/>
        <end position="271"/>
    </location>
</feature>
<feature type="region of interest" description="Disordered" evidence="1">
    <location>
        <begin position="649"/>
        <end position="674"/>
    </location>
</feature>
<organism evidence="2 3">
    <name type="scientific">Trichodelitschia bisporula</name>
    <dbReference type="NCBI Taxonomy" id="703511"/>
    <lineage>
        <taxon>Eukaryota</taxon>
        <taxon>Fungi</taxon>
        <taxon>Dikarya</taxon>
        <taxon>Ascomycota</taxon>
        <taxon>Pezizomycotina</taxon>
        <taxon>Dothideomycetes</taxon>
        <taxon>Dothideomycetes incertae sedis</taxon>
        <taxon>Phaeotrichales</taxon>
        <taxon>Phaeotrichaceae</taxon>
        <taxon>Trichodelitschia</taxon>
    </lineage>
</organism>
<reference evidence="2" key="1">
    <citation type="journal article" date="2020" name="Stud. Mycol.">
        <title>101 Dothideomycetes genomes: a test case for predicting lifestyles and emergence of pathogens.</title>
        <authorList>
            <person name="Haridas S."/>
            <person name="Albert R."/>
            <person name="Binder M."/>
            <person name="Bloem J."/>
            <person name="Labutti K."/>
            <person name="Salamov A."/>
            <person name="Andreopoulos B."/>
            <person name="Baker S."/>
            <person name="Barry K."/>
            <person name="Bills G."/>
            <person name="Bluhm B."/>
            <person name="Cannon C."/>
            <person name="Castanera R."/>
            <person name="Culley D."/>
            <person name="Daum C."/>
            <person name="Ezra D."/>
            <person name="Gonzalez J."/>
            <person name="Henrissat B."/>
            <person name="Kuo A."/>
            <person name="Liang C."/>
            <person name="Lipzen A."/>
            <person name="Lutzoni F."/>
            <person name="Magnuson J."/>
            <person name="Mondo S."/>
            <person name="Nolan M."/>
            <person name="Ohm R."/>
            <person name="Pangilinan J."/>
            <person name="Park H.-J."/>
            <person name="Ramirez L."/>
            <person name="Alfaro M."/>
            <person name="Sun H."/>
            <person name="Tritt A."/>
            <person name="Yoshinaga Y."/>
            <person name="Zwiers L.-H."/>
            <person name="Turgeon B."/>
            <person name="Goodwin S."/>
            <person name="Spatafora J."/>
            <person name="Crous P."/>
            <person name="Grigoriev I."/>
        </authorList>
    </citation>
    <scope>NUCLEOTIDE SEQUENCE</scope>
    <source>
        <strain evidence="2">CBS 262.69</strain>
    </source>
</reference>
<feature type="compositionally biased region" description="Acidic residues" evidence="1">
    <location>
        <begin position="148"/>
        <end position="157"/>
    </location>
</feature>
<evidence type="ECO:0000313" key="2">
    <source>
        <dbReference type="EMBL" id="KAF2399980.1"/>
    </source>
</evidence>
<dbReference type="EMBL" id="ML996696">
    <property type="protein sequence ID" value="KAF2399980.1"/>
    <property type="molecule type" value="Genomic_DNA"/>
</dbReference>
<proteinExistence type="predicted"/>
<evidence type="ECO:0000313" key="3">
    <source>
        <dbReference type="Proteomes" id="UP000799640"/>
    </source>
</evidence>
<feature type="compositionally biased region" description="Basic and acidic residues" evidence="1">
    <location>
        <begin position="64"/>
        <end position="77"/>
    </location>
</feature>
<dbReference type="Proteomes" id="UP000799640">
    <property type="component" value="Unassembled WGS sequence"/>
</dbReference>
<feature type="compositionally biased region" description="Polar residues" evidence="1">
    <location>
        <begin position="369"/>
        <end position="380"/>
    </location>
</feature>
<feature type="compositionally biased region" description="Basic residues" evidence="1">
    <location>
        <begin position="224"/>
        <end position="234"/>
    </location>
</feature>
<accession>A0A6G1HVD5</accession>
<feature type="compositionally biased region" description="Basic residues" evidence="1">
    <location>
        <begin position="583"/>
        <end position="592"/>
    </location>
</feature>
<feature type="region of interest" description="Disordered" evidence="1">
    <location>
        <begin position="549"/>
        <end position="614"/>
    </location>
</feature>
<feature type="region of interest" description="Disordered" evidence="1">
    <location>
        <begin position="353"/>
        <end position="385"/>
    </location>
</feature>
<keyword evidence="3" id="KW-1185">Reference proteome</keyword>
<feature type="compositionally biased region" description="Basic residues" evidence="1">
    <location>
        <begin position="131"/>
        <end position="142"/>
    </location>
</feature>